<name>A0A2A9MJI0_BESBE</name>
<evidence type="ECO:0000256" key="5">
    <source>
        <dbReference type="ARBA" id="ARBA00022927"/>
    </source>
</evidence>
<evidence type="ECO:0000256" key="1">
    <source>
        <dbReference type="ARBA" id="ARBA00004170"/>
    </source>
</evidence>
<comment type="caution">
    <text evidence="10">The sequence shown here is derived from an EMBL/GenBank/DDBJ whole genome shotgun (WGS) entry which is preliminary data.</text>
</comment>
<keyword evidence="3" id="KW-0813">Transport</keyword>
<dbReference type="PANTHER" id="PTHR13768">
    <property type="entry name" value="SOLUBLE NSF ATTACHMENT PROTEIN SNAP"/>
    <property type="match status" value="1"/>
</dbReference>
<evidence type="ECO:0000313" key="10">
    <source>
        <dbReference type="EMBL" id="PFH36126.1"/>
    </source>
</evidence>
<dbReference type="AlphaFoldDB" id="A0A2A9MJI0"/>
<dbReference type="InterPro" id="IPR011990">
    <property type="entry name" value="TPR-like_helical_dom_sf"/>
</dbReference>
<feature type="region of interest" description="Disordered" evidence="9">
    <location>
        <begin position="1"/>
        <end position="20"/>
    </location>
</feature>
<protein>
    <recommendedName>
        <fullName evidence="7">Gamma-soluble NSF attachment protein</fullName>
    </recommendedName>
    <alternativeName>
        <fullName evidence="8">N-ethylmaleimide-sensitive factor attachment protein gamma</fullName>
    </alternativeName>
</protein>
<dbReference type="RefSeq" id="XP_029220135.1">
    <property type="nucleotide sequence ID" value="XM_029362769.1"/>
</dbReference>
<dbReference type="GO" id="GO:0005774">
    <property type="term" value="C:vacuolar membrane"/>
    <property type="evidence" value="ECO:0007669"/>
    <property type="project" value="TreeGrafter"/>
</dbReference>
<dbReference type="GO" id="GO:0031201">
    <property type="term" value="C:SNARE complex"/>
    <property type="evidence" value="ECO:0007669"/>
    <property type="project" value="TreeGrafter"/>
</dbReference>
<dbReference type="InterPro" id="IPR000744">
    <property type="entry name" value="NSF_attach"/>
</dbReference>
<dbReference type="GO" id="GO:0016192">
    <property type="term" value="P:vesicle-mediated transport"/>
    <property type="evidence" value="ECO:0007669"/>
    <property type="project" value="UniProtKB-KW"/>
</dbReference>
<evidence type="ECO:0000256" key="2">
    <source>
        <dbReference type="ARBA" id="ARBA00010050"/>
    </source>
</evidence>
<dbReference type="STRING" id="94643.A0A2A9MJI0"/>
<gene>
    <name evidence="10" type="ORF">BESB_043180</name>
</gene>
<dbReference type="KEGG" id="bbes:BESB_043180"/>
<comment type="subcellular location">
    <subcellularLocation>
        <location evidence="1">Membrane</location>
        <topology evidence="1">Peripheral membrane protein</topology>
    </subcellularLocation>
</comment>
<proteinExistence type="inferred from homology"/>
<dbReference type="SUPFAM" id="SSF48452">
    <property type="entry name" value="TPR-like"/>
    <property type="match status" value="1"/>
</dbReference>
<dbReference type="Gene3D" id="1.25.40.10">
    <property type="entry name" value="Tetratricopeptide repeat domain"/>
    <property type="match status" value="1"/>
</dbReference>
<dbReference type="GO" id="GO:0019905">
    <property type="term" value="F:syntaxin binding"/>
    <property type="evidence" value="ECO:0007669"/>
    <property type="project" value="TreeGrafter"/>
</dbReference>
<accession>A0A2A9MJI0</accession>
<evidence type="ECO:0000256" key="7">
    <source>
        <dbReference type="ARBA" id="ARBA00040047"/>
    </source>
</evidence>
<dbReference type="VEuPathDB" id="ToxoDB:BESB_043180"/>
<dbReference type="OrthoDB" id="330458at2759"/>
<evidence type="ECO:0000256" key="4">
    <source>
        <dbReference type="ARBA" id="ARBA00022892"/>
    </source>
</evidence>
<keyword evidence="5" id="KW-0653">Protein transport</keyword>
<evidence type="ECO:0000256" key="8">
    <source>
        <dbReference type="ARBA" id="ARBA00042485"/>
    </source>
</evidence>
<organism evidence="10 11">
    <name type="scientific">Besnoitia besnoiti</name>
    <name type="common">Apicomplexan protozoan</name>
    <dbReference type="NCBI Taxonomy" id="94643"/>
    <lineage>
        <taxon>Eukaryota</taxon>
        <taxon>Sar</taxon>
        <taxon>Alveolata</taxon>
        <taxon>Apicomplexa</taxon>
        <taxon>Conoidasida</taxon>
        <taxon>Coccidia</taxon>
        <taxon>Eucoccidiorida</taxon>
        <taxon>Eimeriorina</taxon>
        <taxon>Sarcocystidae</taxon>
        <taxon>Besnoitia</taxon>
    </lineage>
</organism>
<evidence type="ECO:0000256" key="3">
    <source>
        <dbReference type="ARBA" id="ARBA00022448"/>
    </source>
</evidence>
<evidence type="ECO:0000256" key="9">
    <source>
        <dbReference type="SAM" id="MobiDB-lite"/>
    </source>
</evidence>
<evidence type="ECO:0000256" key="6">
    <source>
        <dbReference type="ARBA" id="ARBA00023136"/>
    </source>
</evidence>
<dbReference type="Proteomes" id="UP000224006">
    <property type="component" value="Chromosome III"/>
</dbReference>
<dbReference type="GO" id="GO:0005483">
    <property type="term" value="F:soluble NSF attachment protein activity"/>
    <property type="evidence" value="ECO:0007669"/>
    <property type="project" value="TreeGrafter"/>
</dbReference>
<keyword evidence="4" id="KW-0931">ER-Golgi transport</keyword>
<dbReference type="PANTHER" id="PTHR13768:SF2">
    <property type="entry name" value="GAMMA-SOLUBLE NSF ATTACHMENT PROTEIN"/>
    <property type="match status" value="1"/>
</dbReference>
<dbReference type="EMBL" id="NWUJ01000003">
    <property type="protein sequence ID" value="PFH36126.1"/>
    <property type="molecule type" value="Genomic_DNA"/>
</dbReference>
<comment type="similarity">
    <text evidence="2">Belongs to the SNAP family.</text>
</comment>
<dbReference type="GeneID" id="40309248"/>
<sequence>MSWSWGRGEHPGEASGFSGRGKFAEGVEHLQQAEKALKTSLRLLKFSPDYDVAALEYRAAAECFQQDGSEPALPEALHCWQKVVEIADKQQDSVGAARALEQMASLRSASRPGQLQVDFAEVIRLQGEAAHRYRLAGKSDAAVRILQKSATFKEEQQRDGRGAAEILNECVSIYDEDEKWHYASEVYRDLIDLLARERMYTDLLKALDGHIKVLQKLNQQNGIYKAVLSKVIVCLTMGDAVGANNALSDEMAFASNFMGSREFQLAADAVDAYKQGDSDALADVLANQTWSFLSVEIFRMSRDLKLERAVGLPPCAASSHLGPGAECHRAGSTAASLQALPVSSAAEEICVPSVSKVHSASGLRPEAPVMGGMSGARDPTLTYNTKQQAGLASSKEMSSLLHRHVGRLDSGASRVAM</sequence>
<keyword evidence="6" id="KW-0472">Membrane</keyword>
<dbReference type="Pfam" id="PF14938">
    <property type="entry name" value="SNAP"/>
    <property type="match status" value="1"/>
</dbReference>
<keyword evidence="11" id="KW-1185">Reference proteome</keyword>
<dbReference type="GO" id="GO:0006886">
    <property type="term" value="P:intracellular protein transport"/>
    <property type="evidence" value="ECO:0007669"/>
    <property type="project" value="InterPro"/>
</dbReference>
<reference evidence="10 11" key="1">
    <citation type="submission" date="2017-09" db="EMBL/GenBank/DDBJ databases">
        <title>Genome sequencing of Besnoitia besnoiti strain Bb-Ger1.</title>
        <authorList>
            <person name="Schares G."/>
            <person name="Venepally P."/>
            <person name="Lorenzi H.A."/>
        </authorList>
    </citation>
    <scope>NUCLEOTIDE SEQUENCE [LARGE SCALE GENOMIC DNA]</scope>
    <source>
        <strain evidence="10 11">Bb-Ger1</strain>
    </source>
</reference>
<evidence type="ECO:0000313" key="11">
    <source>
        <dbReference type="Proteomes" id="UP000224006"/>
    </source>
</evidence>